<organism evidence="1 2">
    <name type="scientific">Trametes coccinea (strain BRFM310)</name>
    <name type="common">Pycnoporus coccineus</name>
    <dbReference type="NCBI Taxonomy" id="1353009"/>
    <lineage>
        <taxon>Eukaryota</taxon>
        <taxon>Fungi</taxon>
        <taxon>Dikarya</taxon>
        <taxon>Basidiomycota</taxon>
        <taxon>Agaricomycotina</taxon>
        <taxon>Agaricomycetes</taxon>
        <taxon>Polyporales</taxon>
        <taxon>Polyporaceae</taxon>
        <taxon>Trametes</taxon>
    </lineage>
</organism>
<sequence>MSIRADTRNALDYAYVSLSKDVIAQPRADILQALRKTILESQQDIRALWRTHAGLDKTCRLSFGMETQREAQEMSLKLNEWLEKKGYRHMSKFVSSPAGSWRITYDFFNPSDVEAILVSPPVIAGCTFYPNRPCFIIPSYGYQIAILGCWDWQSARVTLDKFIRDYVTRDNELDPVVHSHMELGGDVYTAVLRDWASAMTVADGFDDLKD</sequence>
<evidence type="ECO:0000313" key="1">
    <source>
        <dbReference type="EMBL" id="OSD02989.1"/>
    </source>
</evidence>
<reference evidence="1 2" key="1">
    <citation type="journal article" date="2015" name="Biotechnol. Biofuels">
        <title>Enhanced degradation of softwood versus hardwood by the white-rot fungus Pycnoporus coccineus.</title>
        <authorList>
            <person name="Couturier M."/>
            <person name="Navarro D."/>
            <person name="Chevret D."/>
            <person name="Henrissat B."/>
            <person name="Piumi F."/>
            <person name="Ruiz-Duenas F.J."/>
            <person name="Martinez A.T."/>
            <person name="Grigoriev I.V."/>
            <person name="Riley R."/>
            <person name="Lipzen A."/>
            <person name="Berrin J.G."/>
            <person name="Master E.R."/>
            <person name="Rosso M.N."/>
        </authorList>
    </citation>
    <scope>NUCLEOTIDE SEQUENCE [LARGE SCALE GENOMIC DNA]</scope>
    <source>
        <strain evidence="1 2">BRFM310</strain>
    </source>
</reference>
<dbReference type="AlphaFoldDB" id="A0A1Y2IPE2"/>
<proteinExistence type="predicted"/>
<dbReference type="EMBL" id="KZ084102">
    <property type="protein sequence ID" value="OSD02989.1"/>
    <property type="molecule type" value="Genomic_DNA"/>
</dbReference>
<keyword evidence="2" id="KW-1185">Reference proteome</keyword>
<dbReference type="Proteomes" id="UP000193067">
    <property type="component" value="Unassembled WGS sequence"/>
</dbReference>
<dbReference type="OrthoDB" id="2940018at2759"/>
<protein>
    <submittedName>
        <fullName evidence="1">Uncharacterized protein</fullName>
    </submittedName>
</protein>
<name>A0A1Y2IPE2_TRAC3</name>
<evidence type="ECO:0000313" key="2">
    <source>
        <dbReference type="Proteomes" id="UP000193067"/>
    </source>
</evidence>
<gene>
    <name evidence="1" type="ORF">PYCCODRAFT_1424909</name>
</gene>
<accession>A0A1Y2IPE2</accession>